<keyword evidence="1" id="KW-1133">Transmembrane helix</keyword>
<keyword evidence="3" id="KW-1185">Reference proteome</keyword>
<evidence type="ECO:0000313" key="2">
    <source>
        <dbReference type="EMBL" id="MVQ30853.1"/>
    </source>
</evidence>
<comment type="caution">
    <text evidence="2">The sequence shown here is derived from an EMBL/GenBank/DDBJ whole genome shotgun (WGS) entry which is preliminary data.</text>
</comment>
<proteinExistence type="predicted"/>
<reference evidence="2 3" key="1">
    <citation type="submission" date="2019-12" db="EMBL/GenBank/DDBJ databases">
        <authorList>
            <person name="Huq M.A."/>
        </authorList>
    </citation>
    <scope>NUCLEOTIDE SEQUENCE [LARGE SCALE GENOMIC DNA]</scope>
    <source>
        <strain evidence="2 3">MAH-25</strain>
    </source>
</reference>
<dbReference type="RefSeq" id="WP_157398961.1">
    <property type="nucleotide sequence ID" value="NZ_WSEL01000009.1"/>
</dbReference>
<keyword evidence="1" id="KW-0812">Transmembrane</keyword>
<protein>
    <submittedName>
        <fullName evidence="2">Uncharacterized protein</fullName>
    </submittedName>
</protein>
<evidence type="ECO:0000256" key="1">
    <source>
        <dbReference type="SAM" id="Phobius"/>
    </source>
</evidence>
<name>A0A6N8IXY3_9BURK</name>
<keyword evidence="1" id="KW-0472">Membrane</keyword>
<sequence>MLAFTHWLRTDPRRLCVVGVWLSLAGVATTFTSLTSGQPLAGLATGLLLTAIGSWTKAAGRDLFRRDRTLRRCAALHPRD</sequence>
<dbReference type="AlphaFoldDB" id="A0A6N8IXY3"/>
<gene>
    <name evidence="2" type="ORF">GON04_15440</name>
</gene>
<feature type="transmembrane region" description="Helical" evidence="1">
    <location>
        <begin position="40"/>
        <end position="58"/>
    </location>
</feature>
<organism evidence="2 3">
    <name type="scientific">Ramlibacter pinisoli</name>
    <dbReference type="NCBI Taxonomy" id="2682844"/>
    <lineage>
        <taxon>Bacteria</taxon>
        <taxon>Pseudomonadati</taxon>
        <taxon>Pseudomonadota</taxon>
        <taxon>Betaproteobacteria</taxon>
        <taxon>Burkholderiales</taxon>
        <taxon>Comamonadaceae</taxon>
        <taxon>Ramlibacter</taxon>
    </lineage>
</organism>
<dbReference type="EMBL" id="WSEL01000009">
    <property type="protein sequence ID" value="MVQ30853.1"/>
    <property type="molecule type" value="Genomic_DNA"/>
</dbReference>
<accession>A0A6N8IXY3</accession>
<evidence type="ECO:0000313" key="3">
    <source>
        <dbReference type="Proteomes" id="UP000469385"/>
    </source>
</evidence>
<dbReference type="Proteomes" id="UP000469385">
    <property type="component" value="Unassembled WGS sequence"/>
</dbReference>